<evidence type="ECO:0000256" key="1">
    <source>
        <dbReference type="SAM" id="MobiDB-lite"/>
    </source>
</evidence>
<dbReference type="OMA" id="LRNCHTG"/>
<dbReference type="Proteomes" id="UP000007015">
    <property type="component" value="Chromosome 6"/>
</dbReference>
<dbReference type="InterPro" id="IPR046527">
    <property type="entry name" value="PIR2-like_helical"/>
</dbReference>
<organism evidence="4 5">
    <name type="scientific">Oryza sativa subsp. indica</name>
    <name type="common">Rice</name>
    <dbReference type="NCBI Taxonomy" id="39946"/>
    <lineage>
        <taxon>Eukaryota</taxon>
        <taxon>Viridiplantae</taxon>
        <taxon>Streptophyta</taxon>
        <taxon>Embryophyta</taxon>
        <taxon>Tracheophyta</taxon>
        <taxon>Spermatophyta</taxon>
        <taxon>Magnoliopsida</taxon>
        <taxon>Liliopsida</taxon>
        <taxon>Poales</taxon>
        <taxon>Poaceae</taxon>
        <taxon>BOP clade</taxon>
        <taxon>Oryzoideae</taxon>
        <taxon>Oryzeae</taxon>
        <taxon>Oryzinae</taxon>
        <taxon>Oryza</taxon>
        <taxon>Oryza sativa</taxon>
    </lineage>
</organism>
<proteinExistence type="predicted"/>
<gene>
    <name evidence="4" type="ORF">OsI_24360</name>
</gene>
<feature type="domain" description="PIR2-like helical" evidence="3">
    <location>
        <begin position="289"/>
        <end position="369"/>
    </location>
</feature>
<dbReference type="PANTHER" id="PTHR33120:SF43">
    <property type="entry name" value="PIR2-LIKE HELICAL DOMAIN-CONTAINING PROTEIN"/>
    <property type="match status" value="1"/>
</dbReference>
<name>B8B253_ORYSI</name>
<sequence>MAVVSSIRLDHNISMASAVSSAAGRSEGLPLLFLPIDAVAATAAALLPMPPLLILVSRINRPPPDKRLVGIRPFNSPSQTPSNSQVFQPNRRPTELTPLLVAAGVCFGFADPTTNIIANTLSFLPPDHSAKKRKRKTKAAPLAAAARSSSETRAIAERSLEGLVTFLTSYFRYLPTWDALRYLRLANTDLLIAVRLIELNRGCYNTKDERFQISSYAARAALTCAASSARQPNVDGFIAASSRSRSRLKSDNPMIFADERRLRNCHTGDANGEKVPGGLTISLRAVLLDKIHAKYIKAISRLPMQDVRARYHLAFVNGGYCYGPSSCVTNIIINTLWYDSAFPAVEKLELATLLPSSNCISAKSLETIVDLSTDALDMFIAFKEKCVTQQGFFRRKIEAALRKKGYLYDLQVICVANERMGSQMNFLDFKCPYSHVNFLASPKVGSGLKLFFAEFSNDDDDVSFCCTVSRKSKHGTRIMHPTHPIENYCGGDMDFTEMAHGTHELTNARIISGGKWAGNRVGMCGDDYIYFDPTRDAKFAQCMNRTASRANISWSDILRVNTS</sequence>
<dbReference type="InterPro" id="IPR022059">
    <property type="entry name" value="DUF3615"/>
</dbReference>
<dbReference type="Pfam" id="PF12274">
    <property type="entry name" value="DUF3615"/>
    <property type="match status" value="1"/>
</dbReference>
<evidence type="ECO:0000313" key="4">
    <source>
        <dbReference type="EMBL" id="EEC81266.1"/>
    </source>
</evidence>
<evidence type="ECO:0000313" key="5">
    <source>
        <dbReference type="Proteomes" id="UP000007015"/>
    </source>
</evidence>
<feature type="domain" description="PIR2-like helical" evidence="3">
    <location>
        <begin position="94"/>
        <end position="198"/>
    </location>
</feature>
<dbReference type="EMBL" id="CM000131">
    <property type="protein sequence ID" value="EEC81266.1"/>
    <property type="molecule type" value="Genomic_DNA"/>
</dbReference>
<feature type="compositionally biased region" description="Polar residues" evidence="1">
    <location>
        <begin position="75"/>
        <end position="88"/>
    </location>
</feature>
<evidence type="ECO:0000259" key="3">
    <source>
        <dbReference type="Pfam" id="PF20235"/>
    </source>
</evidence>
<keyword evidence="5" id="KW-1185">Reference proteome</keyword>
<feature type="domain" description="DUF3615" evidence="2">
    <location>
        <begin position="398"/>
        <end position="474"/>
    </location>
</feature>
<protein>
    <submittedName>
        <fullName evidence="4">Uncharacterized protein</fullName>
    </submittedName>
</protein>
<dbReference type="STRING" id="39946.B8B253"/>
<dbReference type="HOGENOM" id="CLU_011465_2_0_1"/>
<reference evidence="4 5" key="1">
    <citation type="journal article" date="2005" name="PLoS Biol.">
        <title>The genomes of Oryza sativa: a history of duplications.</title>
        <authorList>
            <person name="Yu J."/>
            <person name="Wang J."/>
            <person name="Lin W."/>
            <person name="Li S."/>
            <person name="Li H."/>
            <person name="Zhou J."/>
            <person name="Ni P."/>
            <person name="Dong W."/>
            <person name="Hu S."/>
            <person name="Zeng C."/>
            <person name="Zhang J."/>
            <person name="Zhang Y."/>
            <person name="Li R."/>
            <person name="Xu Z."/>
            <person name="Li S."/>
            <person name="Li X."/>
            <person name="Zheng H."/>
            <person name="Cong L."/>
            <person name="Lin L."/>
            <person name="Yin J."/>
            <person name="Geng J."/>
            <person name="Li G."/>
            <person name="Shi J."/>
            <person name="Liu J."/>
            <person name="Lv H."/>
            <person name="Li J."/>
            <person name="Wang J."/>
            <person name="Deng Y."/>
            <person name="Ran L."/>
            <person name="Shi X."/>
            <person name="Wang X."/>
            <person name="Wu Q."/>
            <person name="Li C."/>
            <person name="Ren X."/>
            <person name="Wang J."/>
            <person name="Wang X."/>
            <person name="Li D."/>
            <person name="Liu D."/>
            <person name="Zhang X."/>
            <person name="Ji Z."/>
            <person name="Zhao W."/>
            <person name="Sun Y."/>
            <person name="Zhang Z."/>
            <person name="Bao J."/>
            <person name="Han Y."/>
            <person name="Dong L."/>
            <person name="Ji J."/>
            <person name="Chen P."/>
            <person name="Wu S."/>
            <person name="Liu J."/>
            <person name="Xiao Y."/>
            <person name="Bu D."/>
            <person name="Tan J."/>
            <person name="Yang L."/>
            <person name="Ye C."/>
            <person name="Zhang J."/>
            <person name="Xu J."/>
            <person name="Zhou Y."/>
            <person name="Yu Y."/>
            <person name="Zhang B."/>
            <person name="Zhuang S."/>
            <person name="Wei H."/>
            <person name="Liu B."/>
            <person name="Lei M."/>
            <person name="Yu H."/>
            <person name="Li Y."/>
            <person name="Xu H."/>
            <person name="Wei S."/>
            <person name="He X."/>
            <person name="Fang L."/>
            <person name="Zhang Z."/>
            <person name="Zhang Y."/>
            <person name="Huang X."/>
            <person name="Su Z."/>
            <person name="Tong W."/>
            <person name="Li J."/>
            <person name="Tong Z."/>
            <person name="Li S."/>
            <person name="Ye J."/>
            <person name="Wang L."/>
            <person name="Fang L."/>
            <person name="Lei T."/>
            <person name="Chen C."/>
            <person name="Chen H."/>
            <person name="Xu Z."/>
            <person name="Li H."/>
            <person name="Huang H."/>
            <person name="Zhang F."/>
            <person name="Xu H."/>
            <person name="Li N."/>
            <person name="Zhao C."/>
            <person name="Li S."/>
            <person name="Dong L."/>
            <person name="Huang Y."/>
            <person name="Li L."/>
            <person name="Xi Y."/>
            <person name="Qi Q."/>
            <person name="Li W."/>
            <person name="Zhang B."/>
            <person name="Hu W."/>
            <person name="Zhang Y."/>
            <person name="Tian X."/>
            <person name="Jiao Y."/>
            <person name="Liang X."/>
            <person name="Jin J."/>
            <person name="Gao L."/>
            <person name="Zheng W."/>
            <person name="Hao B."/>
            <person name="Liu S."/>
            <person name="Wang W."/>
            <person name="Yuan L."/>
            <person name="Cao M."/>
            <person name="McDermott J."/>
            <person name="Samudrala R."/>
            <person name="Wang J."/>
            <person name="Wong G.K."/>
            <person name="Yang H."/>
        </authorList>
    </citation>
    <scope>NUCLEOTIDE SEQUENCE [LARGE SCALE GENOMIC DNA]</scope>
    <source>
        <strain evidence="5">cv. 93-11</strain>
    </source>
</reference>
<evidence type="ECO:0000259" key="2">
    <source>
        <dbReference type="Pfam" id="PF12274"/>
    </source>
</evidence>
<accession>B8B253</accession>
<dbReference type="Pfam" id="PF20235">
    <property type="entry name" value="PIR2-like_helical"/>
    <property type="match status" value="2"/>
</dbReference>
<dbReference type="PANTHER" id="PTHR33120">
    <property type="entry name" value="EXPRESSED PROTEIN-RELATED"/>
    <property type="match status" value="1"/>
</dbReference>
<feature type="region of interest" description="Disordered" evidence="1">
    <location>
        <begin position="71"/>
        <end position="90"/>
    </location>
</feature>
<dbReference type="AlphaFoldDB" id="B8B253"/>
<dbReference type="Gramene" id="BGIOSGA023554-TA">
    <property type="protein sequence ID" value="BGIOSGA023554-PA"/>
    <property type="gene ID" value="BGIOSGA023554"/>
</dbReference>